<feature type="chain" id="PRO_5045337291" description="Lipoprotein" evidence="1">
    <location>
        <begin position="20"/>
        <end position="119"/>
    </location>
</feature>
<keyword evidence="1" id="KW-0732">Signal</keyword>
<organism evidence="2 3">
    <name type="scientific">Massilia haematophila</name>
    <dbReference type="NCBI Taxonomy" id="457923"/>
    <lineage>
        <taxon>Bacteria</taxon>
        <taxon>Pseudomonadati</taxon>
        <taxon>Pseudomonadota</taxon>
        <taxon>Betaproteobacteria</taxon>
        <taxon>Burkholderiales</taxon>
        <taxon>Oxalobacteraceae</taxon>
        <taxon>Telluria group</taxon>
        <taxon>Massilia</taxon>
    </lineage>
</organism>
<dbReference type="PROSITE" id="PS51257">
    <property type="entry name" value="PROKAR_LIPOPROTEIN"/>
    <property type="match status" value="1"/>
</dbReference>
<dbReference type="RefSeq" id="WP_312548637.1">
    <property type="nucleotide sequence ID" value="NZ_JBHRVV010000001.1"/>
</dbReference>
<proteinExistence type="predicted"/>
<feature type="signal peptide" evidence="1">
    <location>
        <begin position="1"/>
        <end position="19"/>
    </location>
</feature>
<evidence type="ECO:0008006" key="4">
    <source>
        <dbReference type="Google" id="ProtNLM"/>
    </source>
</evidence>
<keyword evidence="3" id="KW-1185">Reference proteome</keyword>
<gene>
    <name evidence="2" type="ORF">ACFOPH_16435</name>
</gene>
<evidence type="ECO:0000313" key="2">
    <source>
        <dbReference type="EMBL" id="MFC3459824.1"/>
    </source>
</evidence>
<dbReference type="EMBL" id="JBHRVV010000001">
    <property type="protein sequence ID" value="MFC3459824.1"/>
    <property type="molecule type" value="Genomic_DNA"/>
</dbReference>
<evidence type="ECO:0000256" key="1">
    <source>
        <dbReference type="SAM" id="SignalP"/>
    </source>
</evidence>
<dbReference type="Proteomes" id="UP001595665">
    <property type="component" value="Unassembled WGS sequence"/>
</dbReference>
<evidence type="ECO:0000313" key="3">
    <source>
        <dbReference type="Proteomes" id="UP001595665"/>
    </source>
</evidence>
<protein>
    <recommendedName>
        <fullName evidence="4">Lipoprotein</fullName>
    </recommendedName>
</protein>
<reference evidence="3" key="1">
    <citation type="journal article" date="2019" name="Int. J. Syst. Evol. Microbiol.">
        <title>The Global Catalogue of Microorganisms (GCM) 10K type strain sequencing project: providing services to taxonomists for standard genome sequencing and annotation.</title>
        <authorList>
            <consortium name="The Broad Institute Genomics Platform"/>
            <consortium name="The Broad Institute Genome Sequencing Center for Infectious Disease"/>
            <person name="Wu L."/>
            <person name="Ma J."/>
        </authorList>
    </citation>
    <scope>NUCLEOTIDE SEQUENCE [LARGE SCALE GENOMIC DNA]</scope>
    <source>
        <strain evidence="3">CCM 7480</strain>
    </source>
</reference>
<sequence>MKALLALGLAAGLIGCTQAPTSPAGVYILSTADTSIVLDVRPGGDYVLQTSGLGRNTDEIRGSWREAGGPALSVSFSGIVWRGIEPEAGEGTWSAIIDRDAQICLDGEGINCFFRNDVS</sequence>
<name>A0ABV7PPG0_9BURK</name>
<accession>A0ABV7PPG0</accession>
<comment type="caution">
    <text evidence="2">The sequence shown here is derived from an EMBL/GenBank/DDBJ whole genome shotgun (WGS) entry which is preliminary data.</text>
</comment>